<protein>
    <submittedName>
        <fullName evidence="1">PhoP regulatory network protein YrbL</fullName>
    </submittedName>
</protein>
<dbReference type="Proteomes" id="UP000050416">
    <property type="component" value="Unassembled WGS sequence"/>
</dbReference>
<organism evidence="1 2">
    <name type="scientific">Marinobacter excellens HL-55</name>
    <dbReference type="NCBI Taxonomy" id="1305731"/>
    <lineage>
        <taxon>Bacteria</taxon>
        <taxon>Pseudomonadati</taxon>
        <taxon>Pseudomonadota</taxon>
        <taxon>Gammaproteobacteria</taxon>
        <taxon>Pseudomonadales</taxon>
        <taxon>Marinobacteraceae</taxon>
        <taxon>Marinobacter</taxon>
    </lineage>
</organism>
<dbReference type="STRING" id="1305731.GCA_000934705_02345"/>
<accession>A0A0P7ZF54</accession>
<dbReference type="EMBL" id="LJZQ01000020">
    <property type="protein sequence ID" value="KPQ27984.1"/>
    <property type="molecule type" value="Genomic_DNA"/>
</dbReference>
<proteinExistence type="predicted"/>
<evidence type="ECO:0000313" key="1">
    <source>
        <dbReference type="EMBL" id="KPQ27984.1"/>
    </source>
</evidence>
<name>A0A0P7ZF54_9GAMM</name>
<dbReference type="InterPro" id="IPR019647">
    <property type="entry name" value="PhoP_reg_network_YrbL"/>
</dbReference>
<gene>
    <name evidence="1" type="ORF">HLUCCX14_12470</name>
</gene>
<reference evidence="1 2" key="1">
    <citation type="submission" date="2015-09" db="EMBL/GenBank/DDBJ databases">
        <title>Identification and resolution of microdiversity through metagenomic sequencing of parallel consortia.</title>
        <authorList>
            <person name="Nelson W.C."/>
            <person name="Romine M.F."/>
            <person name="Lindemann S.R."/>
        </authorList>
    </citation>
    <scope>NUCLEOTIDE SEQUENCE [LARGE SCALE GENOMIC DNA]</scope>
    <source>
        <strain evidence="1">HL-55</strain>
    </source>
</reference>
<dbReference type="AlphaFoldDB" id="A0A0P7ZF54"/>
<dbReference type="Pfam" id="PF10707">
    <property type="entry name" value="YrbL-PhoP_reg"/>
    <property type="match status" value="1"/>
</dbReference>
<comment type="caution">
    <text evidence="1">The sequence shown here is derived from an EMBL/GenBank/DDBJ whole genome shotgun (WGS) entry which is preliminary data.</text>
</comment>
<sequence length="227" mass="26002">MVPESRFDPLDLTGLQPFAQGSNRLCFQHPDDSDRCLKVIRPENIEARFKRQSKLKNLLGKQRLNDNIQELKAHRQPALMQLDADTQGSHLPQFYGSVETSLGQANESELIRCADGHVAPTLEALIRHQNLSPELTKAVDQFLAWLRQTRILTRNLLPHNLVVSDRSGQPQLFLIDGLGAPTIPQALASVPGWSTHYIERKIARFRKRLAWEQNNEDLSWEDFQRLR</sequence>
<evidence type="ECO:0000313" key="2">
    <source>
        <dbReference type="Proteomes" id="UP000050416"/>
    </source>
</evidence>
<dbReference type="PATRIC" id="fig|1305731.5.peg.967"/>